<feature type="compositionally biased region" description="Polar residues" evidence="1">
    <location>
        <begin position="99"/>
        <end position="108"/>
    </location>
</feature>
<keyword evidence="3" id="KW-1185">Reference proteome</keyword>
<gene>
    <name evidence="2" type="ORF">ECE50_007275</name>
</gene>
<organism evidence="2 3">
    <name type="scientific">Chitinophaga solisilvae</name>
    <dbReference type="NCBI Taxonomy" id="1233460"/>
    <lineage>
        <taxon>Bacteria</taxon>
        <taxon>Pseudomonadati</taxon>
        <taxon>Bacteroidota</taxon>
        <taxon>Chitinophagia</taxon>
        <taxon>Chitinophagales</taxon>
        <taxon>Chitinophagaceae</taxon>
        <taxon>Chitinophaga</taxon>
    </lineage>
</organism>
<feature type="region of interest" description="Disordered" evidence="1">
    <location>
        <begin position="1"/>
        <end position="108"/>
    </location>
</feature>
<accession>A0A3S1DSE6</accession>
<sequence length="108" mass="11899">MEHIRYQQLAPSADNHEKSPTDKSKHSKRGFASMDPEQQRAISREGGRAAHQQGVAHKFTSEEARAAGKKGGEAVSRNREHMAAIGRKGGTNRGKKKSSQTTNEENNF</sequence>
<evidence type="ECO:0000313" key="2">
    <source>
        <dbReference type="EMBL" id="NSL86625.1"/>
    </source>
</evidence>
<proteinExistence type="predicted"/>
<dbReference type="Proteomes" id="UP000281028">
    <property type="component" value="Unassembled WGS sequence"/>
</dbReference>
<feature type="compositionally biased region" description="Basic and acidic residues" evidence="1">
    <location>
        <begin position="59"/>
        <end position="82"/>
    </location>
</feature>
<dbReference type="EMBL" id="RIAR02000001">
    <property type="protein sequence ID" value="NSL86625.1"/>
    <property type="molecule type" value="Genomic_DNA"/>
</dbReference>
<dbReference type="AlphaFoldDB" id="A0A3S1DSE6"/>
<evidence type="ECO:0000313" key="3">
    <source>
        <dbReference type="Proteomes" id="UP000281028"/>
    </source>
</evidence>
<comment type="caution">
    <text evidence="2">The sequence shown here is derived from an EMBL/GenBank/DDBJ whole genome shotgun (WGS) entry which is preliminary data.</text>
</comment>
<dbReference type="PANTHER" id="PTHR36569">
    <property type="match status" value="1"/>
</dbReference>
<dbReference type="InterPro" id="IPR019626">
    <property type="entry name" value="Stress-induced_KGG_rpt"/>
</dbReference>
<feature type="compositionally biased region" description="Basic and acidic residues" evidence="1">
    <location>
        <begin position="14"/>
        <end position="24"/>
    </location>
</feature>
<reference evidence="2" key="1">
    <citation type="submission" date="2020-05" db="EMBL/GenBank/DDBJ databases">
        <title>Chitinophaga laudate sp. nov., isolated from a tropical peat swamp.</title>
        <authorList>
            <person name="Goh C.B.S."/>
            <person name="Lee M.S."/>
            <person name="Parimannan S."/>
            <person name="Pasbakhsh P."/>
            <person name="Yule C.M."/>
            <person name="Rajandas H."/>
            <person name="Loke S."/>
            <person name="Croft L."/>
            <person name="Tan J.B.L."/>
        </authorList>
    </citation>
    <scope>NUCLEOTIDE SEQUENCE</scope>
    <source>
        <strain evidence="2">Mgbs1</strain>
    </source>
</reference>
<dbReference type="PANTHER" id="PTHR36569:SF5">
    <property type="entry name" value="CONIDIATION-SPECIFIC PROTEIN 10 (EUROFUNG)"/>
    <property type="match status" value="1"/>
</dbReference>
<dbReference type="Pfam" id="PF10685">
    <property type="entry name" value="KGG"/>
    <property type="match status" value="1"/>
</dbReference>
<name>A0A3S1DSE6_9BACT</name>
<dbReference type="RefSeq" id="WP_127035321.1">
    <property type="nucleotide sequence ID" value="NZ_JAABOK010000001.1"/>
</dbReference>
<evidence type="ECO:0000256" key="1">
    <source>
        <dbReference type="SAM" id="MobiDB-lite"/>
    </source>
</evidence>
<protein>
    <submittedName>
        <fullName evidence="2">Uncharacterized protein</fullName>
    </submittedName>
</protein>
<dbReference type="InterPro" id="IPR052590">
    <property type="entry name" value="Stress/Virulence-Domain"/>
</dbReference>
<dbReference type="OrthoDB" id="9814245at2"/>